<dbReference type="eggNOG" id="COG3039">
    <property type="taxonomic scope" value="Bacteria"/>
</dbReference>
<organism evidence="1 2">
    <name type="scientific">Paenibacillus curdlanolyticus YK9</name>
    <dbReference type="NCBI Taxonomy" id="717606"/>
    <lineage>
        <taxon>Bacteria</taxon>
        <taxon>Bacillati</taxon>
        <taxon>Bacillota</taxon>
        <taxon>Bacilli</taxon>
        <taxon>Bacillales</taxon>
        <taxon>Paenibacillaceae</taxon>
        <taxon>Paenibacillus</taxon>
    </lineage>
</organism>
<dbReference type="EMBL" id="AEDD01000004">
    <property type="protein sequence ID" value="EFM11422.1"/>
    <property type="molecule type" value="Genomic_DNA"/>
</dbReference>
<evidence type="ECO:0000313" key="1">
    <source>
        <dbReference type="EMBL" id="EFM11422.1"/>
    </source>
</evidence>
<sequence length="92" mass="10067">MEVTPGSTDDGKQLPTLFEQTTANGITVNEIIADTAYSGKDNLARTIKETLSPVVLLNPIVHEGGDRKEGFGKRRIMKKGLDDLIFIGTIFF</sequence>
<evidence type="ECO:0008006" key="3">
    <source>
        <dbReference type="Google" id="ProtNLM"/>
    </source>
</evidence>
<dbReference type="STRING" id="717606.PaecuDRAFT_1868"/>
<keyword evidence="2" id="KW-1185">Reference proteome</keyword>
<protein>
    <recommendedName>
        <fullName evidence="3">Transposase IS4 family protein</fullName>
    </recommendedName>
</protein>
<gene>
    <name evidence="1" type="ORF">PaecuDRAFT_1868</name>
</gene>
<proteinExistence type="predicted"/>
<accession>E0I8B7</accession>
<name>E0I8B7_9BACL</name>
<reference evidence="1 2" key="1">
    <citation type="submission" date="2010-07" db="EMBL/GenBank/DDBJ databases">
        <title>The draft genome of Paenibacillus curdlanolyticus YK9.</title>
        <authorList>
            <consortium name="US DOE Joint Genome Institute (JGI-PGF)"/>
            <person name="Lucas S."/>
            <person name="Copeland A."/>
            <person name="Lapidus A."/>
            <person name="Cheng J.-F."/>
            <person name="Bruce D."/>
            <person name="Goodwin L."/>
            <person name="Pitluck S."/>
            <person name="Land M.L."/>
            <person name="Hauser L."/>
            <person name="Chang Y.-J."/>
            <person name="Jeffries C."/>
            <person name="Anderson I.J."/>
            <person name="Johnson E."/>
            <person name="Loganathan U."/>
            <person name="Mulhopadhyay B."/>
            <person name="Kyrpides N."/>
            <person name="Woyke T.J."/>
        </authorList>
    </citation>
    <scope>NUCLEOTIDE SEQUENCE [LARGE SCALE GENOMIC DNA]</scope>
    <source>
        <strain evidence="1 2">YK9</strain>
    </source>
</reference>
<dbReference type="OrthoDB" id="9789070at2"/>
<dbReference type="Proteomes" id="UP000005387">
    <property type="component" value="Unassembled WGS sequence"/>
</dbReference>
<evidence type="ECO:0000313" key="2">
    <source>
        <dbReference type="Proteomes" id="UP000005387"/>
    </source>
</evidence>
<dbReference type="AlphaFoldDB" id="E0I8B7"/>